<sequence>MKKLLLIVFVALLGCRNINAQMLAVNTDALMDVMMTPSIGFELVTGERTSLGVNVLGNYKPWGKDMKMVAVQPEYRYYFSGRPMYRQFVGIGGVGASYDITWKGKVYNGSALGLGITFGYVFPITHRLNIDCHAGFGAIYYKHKEYFEKDNYDLDYSVGGVQRTNAEGYTLLPTRIGVSVTYILK</sequence>
<dbReference type="Proteomes" id="UP001193734">
    <property type="component" value="Unassembled WGS sequence"/>
</dbReference>
<evidence type="ECO:0000313" key="2">
    <source>
        <dbReference type="EMBL" id="NPE15191.1"/>
    </source>
</evidence>
<dbReference type="InterPro" id="IPR021958">
    <property type="entry name" value="DUF3575"/>
</dbReference>
<dbReference type="PROSITE" id="PS51257">
    <property type="entry name" value="PROKAR_LIPOPROTEIN"/>
    <property type="match status" value="1"/>
</dbReference>
<feature type="chain" id="PRO_5045185703" evidence="1">
    <location>
        <begin position="21"/>
        <end position="185"/>
    </location>
</feature>
<dbReference type="EMBL" id="JABKKE010000030">
    <property type="protein sequence ID" value="NPE15191.1"/>
    <property type="molecule type" value="Genomic_DNA"/>
</dbReference>
<comment type="caution">
    <text evidence="2">The sequence shown here is derived from an EMBL/GenBank/DDBJ whole genome shotgun (WGS) entry which is preliminary data.</text>
</comment>
<evidence type="ECO:0000313" key="3">
    <source>
        <dbReference type="Proteomes" id="UP001193734"/>
    </source>
</evidence>
<keyword evidence="1" id="KW-0732">Signal</keyword>
<dbReference type="GeneID" id="82158656"/>
<organism evidence="2 3">
    <name type="scientific">Xylanibacter rodentium</name>
    <dbReference type="NCBI Taxonomy" id="2736289"/>
    <lineage>
        <taxon>Bacteria</taxon>
        <taxon>Pseudomonadati</taxon>
        <taxon>Bacteroidota</taxon>
        <taxon>Bacteroidia</taxon>
        <taxon>Bacteroidales</taxon>
        <taxon>Prevotellaceae</taxon>
        <taxon>Xylanibacter</taxon>
    </lineage>
</organism>
<name>A0ABX2AX96_9BACT</name>
<proteinExistence type="predicted"/>
<reference evidence="2 3" key="1">
    <citation type="submission" date="2020-05" db="EMBL/GenBank/DDBJ databases">
        <title>Distinct polysaccharide utilization as determinants for interspecies competition between intestinal Prevotella spp.</title>
        <authorList>
            <person name="Galvez E.J.C."/>
            <person name="Iljazovic A."/>
            <person name="Strowig T."/>
        </authorList>
    </citation>
    <scope>NUCLEOTIDE SEQUENCE [LARGE SCALE GENOMIC DNA]</scope>
    <source>
        <strain evidence="2 3">PROD</strain>
    </source>
</reference>
<protein>
    <submittedName>
        <fullName evidence="2">DUF3575 domain-containing protein</fullName>
    </submittedName>
</protein>
<keyword evidence="3" id="KW-1185">Reference proteome</keyword>
<feature type="signal peptide" evidence="1">
    <location>
        <begin position="1"/>
        <end position="20"/>
    </location>
</feature>
<accession>A0ABX2AX96</accession>
<dbReference type="Pfam" id="PF12099">
    <property type="entry name" value="DUF3575"/>
    <property type="match status" value="1"/>
</dbReference>
<evidence type="ECO:0000256" key="1">
    <source>
        <dbReference type="SAM" id="SignalP"/>
    </source>
</evidence>
<dbReference type="RefSeq" id="WP_172177703.1">
    <property type="nucleotide sequence ID" value="NZ_CASGIA010000037.1"/>
</dbReference>
<gene>
    <name evidence="2" type="ORF">HPS55_12840</name>
</gene>